<proteinExistence type="predicted"/>
<sequence>MGRFQTALLWAMGLSYVAEGAKLGAAALVAPTVTCEWGLSTGRESQLTLLIFFGALVGSYAFGVLADSIGRKHTYWYVALVAIAGSLGAAAAPTLLWLAPCFFLMGLVIGGSNVALVYLLEYLPSAHRGRWGVMLALPWAVGSLVGAVAAWVAIPWLTWRGYLAVLNAPY</sequence>
<feature type="transmembrane region" description="Helical" evidence="6">
    <location>
        <begin position="75"/>
        <end position="96"/>
    </location>
</feature>
<keyword evidence="7" id="KW-0732">Signal</keyword>
<keyword evidence="10" id="KW-1185">Reference proteome</keyword>
<feature type="chain" id="PRO_5035778468" description="Major facilitator superfamily (MFS) profile domain-containing protein" evidence="7">
    <location>
        <begin position="21"/>
        <end position="170"/>
    </location>
</feature>
<gene>
    <name evidence="9" type="ORF">OSTQU699_LOCUS967</name>
</gene>
<evidence type="ECO:0000256" key="7">
    <source>
        <dbReference type="SAM" id="SignalP"/>
    </source>
</evidence>
<accession>A0A8S1IWI2</accession>
<dbReference type="PANTHER" id="PTHR23511:SF5">
    <property type="entry name" value="MAJOR FACILITATOR-TYPE TRANSPORTER HXNZ-RELATED"/>
    <property type="match status" value="1"/>
</dbReference>
<keyword evidence="5 6" id="KW-0472">Membrane</keyword>
<evidence type="ECO:0000256" key="6">
    <source>
        <dbReference type="SAM" id="Phobius"/>
    </source>
</evidence>
<dbReference type="GO" id="GO:0022857">
    <property type="term" value="F:transmembrane transporter activity"/>
    <property type="evidence" value="ECO:0007669"/>
    <property type="project" value="InterPro"/>
</dbReference>
<dbReference type="PANTHER" id="PTHR23511">
    <property type="entry name" value="SYNAPTIC VESICLE GLYCOPROTEIN 2"/>
    <property type="match status" value="1"/>
</dbReference>
<reference evidence="9" key="1">
    <citation type="submission" date="2020-12" db="EMBL/GenBank/DDBJ databases">
        <authorList>
            <person name="Iha C."/>
        </authorList>
    </citation>
    <scope>NUCLEOTIDE SEQUENCE</scope>
</reference>
<protein>
    <recommendedName>
        <fullName evidence="8">Major facilitator superfamily (MFS) profile domain-containing protein</fullName>
    </recommendedName>
</protein>
<evidence type="ECO:0000256" key="1">
    <source>
        <dbReference type="ARBA" id="ARBA00004141"/>
    </source>
</evidence>
<evidence type="ECO:0000256" key="3">
    <source>
        <dbReference type="ARBA" id="ARBA00022692"/>
    </source>
</evidence>
<dbReference type="InterPro" id="IPR036259">
    <property type="entry name" value="MFS_trans_sf"/>
</dbReference>
<feature type="domain" description="Major facilitator superfamily (MFS) profile" evidence="8">
    <location>
        <begin position="8"/>
        <end position="170"/>
    </location>
</feature>
<feature type="transmembrane region" description="Helical" evidence="6">
    <location>
        <begin position="132"/>
        <end position="154"/>
    </location>
</feature>
<keyword evidence="2" id="KW-0813">Transport</keyword>
<feature type="transmembrane region" description="Helical" evidence="6">
    <location>
        <begin position="47"/>
        <end position="66"/>
    </location>
</feature>
<evidence type="ECO:0000256" key="5">
    <source>
        <dbReference type="ARBA" id="ARBA00023136"/>
    </source>
</evidence>
<evidence type="ECO:0000256" key="2">
    <source>
        <dbReference type="ARBA" id="ARBA00022448"/>
    </source>
</evidence>
<dbReference type="EMBL" id="CAJHUC010000364">
    <property type="protein sequence ID" value="CAD7695606.1"/>
    <property type="molecule type" value="Genomic_DNA"/>
</dbReference>
<feature type="non-terminal residue" evidence="9">
    <location>
        <position position="170"/>
    </location>
</feature>
<dbReference type="Gene3D" id="1.20.1250.20">
    <property type="entry name" value="MFS general substrate transporter like domains"/>
    <property type="match status" value="1"/>
</dbReference>
<comment type="subcellular location">
    <subcellularLocation>
        <location evidence="1">Membrane</location>
        <topology evidence="1">Multi-pass membrane protein</topology>
    </subcellularLocation>
</comment>
<evidence type="ECO:0000256" key="4">
    <source>
        <dbReference type="ARBA" id="ARBA00022989"/>
    </source>
</evidence>
<dbReference type="InterPro" id="IPR005828">
    <property type="entry name" value="MFS_sugar_transport-like"/>
</dbReference>
<dbReference type="GO" id="GO:0016020">
    <property type="term" value="C:membrane"/>
    <property type="evidence" value="ECO:0007669"/>
    <property type="project" value="UniProtKB-SubCell"/>
</dbReference>
<dbReference type="SUPFAM" id="SSF103473">
    <property type="entry name" value="MFS general substrate transporter"/>
    <property type="match status" value="1"/>
</dbReference>
<name>A0A8S1IWI2_9CHLO</name>
<dbReference type="AlphaFoldDB" id="A0A8S1IWI2"/>
<dbReference type="OrthoDB" id="512346at2759"/>
<organism evidence="9 10">
    <name type="scientific">Ostreobium quekettii</name>
    <dbReference type="NCBI Taxonomy" id="121088"/>
    <lineage>
        <taxon>Eukaryota</taxon>
        <taxon>Viridiplantae</taxon>
        <taxon>Chlorophyta</taxon>
        <taxon>core chlorophytes</taxon>
        <taxon>Ulvophyceae</taxon>
        <taxon>TCBD clade</taxon>
        <taxon>Bryopsidales</taxon>
        <taxon>Ostreobineae</taxon>
        <taxon>Ostreobiaceae</taxon>
        <taxon>Ostreobium</taxon>
    </lineage>
</organism>
<dbReference type="InterPro" id="IPR020846">
    <property type="entry name" value="MFS_dom"/>
</dbReference>
<dbReference type="PROSITE" id="PS50850">
    <property type="entry name" value="MFS"/>
    <property type="match status" value="1"/>
</dbReference>
<comment type="caution">
    <text evidence="9">The sequence shown here is derived from an EMBL/GenBank/DDBJ whole genome shotgun (WGS) entry which is preliminary data.</text>
</comment>
<keyword evidence="4 6" id="KW-1133">Transmembrane helix</keyword>
<feature type="transmembrane region" description="Helical" evidence="6">
    <location>
        <begin position="102"/>
        <end position="120"/>
    </location>
</feature>
<keyword evidence="3 6" id="KW-0812">Transmembrane</keyword>
<evidence type="ECO:0000259" key="8">
    <source>
        <dbReference type="PROSITE" id="PS50850"/>
    </source>
</evidence>
<feature type="signal peptide" evidence="7">
    <location>
        <begin position="1"/>
        <end position="20"/>
    </location>
</feature>
<evidence type="ECO:0000313" key="10">
    <source>
        <dbReference type="Proteomes" id="UP000708148"/>
    </source>
</evidence>
<dbReference type="Proteomes" id="UP000708148">
    <property type="component" value="Unassembled WGS sequence"/>
</dbReference>
<dbReference type="Pfam" id="PF00083">
    <property type="entry name" value="Sugar_tr"/>
    <property type="match status" value="1"/>
</dbReference>
<evidence type="ECO:0000313" key="9">
    <source>
        <dbReference type="EMBL" id="CAD7695606.1"/>
    </source>
</evidence>